<reference evidence="3 4" key="1">
    <citation type="submission" date="2014-12" db="EMBL/GenBank/DDBJ databases">
        <title>Draft genome sequence of Paenibacillus kamchatkensis strain B-2647.</title>
        <authorList>
            <person name="Karlyshev A.V."/>
            <person name="Kudryashova E.B."/>
        </authorList>
    </citation>
    <scope>NUCLEOTIDE SEQUENCE [LARGE SCALE GENOMIC DNA]</scope>
    <source>
        <strain evidence="3 4">VKM B-2647</strain>
    </source>
</reference>
<dbReference type="RefSeq" id="WP_041049733.1">
    <property type="nucleotide sequence ID" value="NZ_JXAK01000043.1"/>
</dbReference>
<dbReference type="PROSITE" id="PS51257">
    <property type="entry name" value="PROKAR_LIPOPROTEIN"/>
    <property type="match status" value="1"/>
</dbReference>
<name>A0ABR5ADJ7_9BACL</name>
<evidence type="ECO:0000313" key="3">
    <source>
        <dbReference type="EMBL" id="KIL39106.1"/>
    </source>
</evidence>
<dbReference type="Proteomes" id="UP000031967">
    <property type="component" value="Unassembled WGS sequence"/>
</dbReference>
<comment type="caution">
    <text evidence="3">The sequence shown here is derived from an EMBL/GenBank/DDBJ whole genome shotgun (WGS) entry which is preliminary data.</text>
</comment>
<dbReference type="Pfam" id="PF16142">
    <property type="entry name" value="DUF4850"/>
    <property type="match status" value="1"/>
</dbReference>
<dbReference type="EMBL" id="JXAK01000043">
    <property type="protein sequence ID" value="KIL39106.1"/>
    <property type="molecule type" value="Genomic_DNA"/>
</dbReference>
<evidence type="ECO:0000313" key="4">
    <source>
        <dbReference type="Proteomes" id="UP000031967"/>
    </source>
</evidence>
<keyword evidence="2" id="KW-0732">Signal</keyword>
<accession>A0ABR5ADJ7</accession>
<feature type="signal peptide" evidence="2">
    <location>
        <begin position="1"/>
        <end position="26"/>
    </location>
</feature>
<proteinExistence type="predicted"/>
<gene>
    <name evidence="3" type="ORF">SD70_21975</name>
</gene>
<evidence type="ECO:0000256" key="1">
    <source>
        <dbReference type="SAM" id="MobiDB-lite"/>
    </source>
</evidence>
<evidence type="ECO:0000256" key="2">
    <source>
        <dbReference type="SAM" id="SignalP"/>
    </source>
</evidence>
<keyword evidence="4" id="KW-1185">Reference proteome</keyword>
<protein>
    <recommendedName>
        <fullName evidence="5">DUF4850 domain-containing protein</fullName>
    </recommendedName>
</protein>
<feature type="chain" id="PRO_5047129638" description="DUF4850 domain-containing protein" evidence="2">
    <location>
        <begin position="27"/>
        <end position="352"/>
    </location>
</feature>
<organism evidence="3 4">
    <name type="scientific">Gordoniibacillus kamchatkensis</name>
    <dbReference type="NCBI Taxonomy" id="1590651"/>
    <lineage>
        <taxon>Bacteria</taxon>
        <taxon>Bacillati</taxon>
        <taxon>Bacillota</taxon>
        <taxon>Bacilli</taxon>
        <taxon>Bacillales</taxon>
        <taxon>Paenibacillaceae</taxon>
        <taxon>Gordoniibacillus</taxon>
    </lineage>
</organism>
<sequence>MRKKGAWATVLLALLLLAAGCKSGQAGTDAGSAGAGAAEAGSGSGGMATAAKAVFAGAGTAGGSGGAGNEELNGTSGGYAAGDGKANVEDGSSAVGDDGNPGAGAGGAAVGVGKPGVGGGGAAASDTAEPPPIADCGVLTLGRGSSAHTLPLRCVQPNRGVDDPDHRPSLAPQAPLKLEAYTVPKELRSKLEAYWMNIFDDVHGVLLLAPKGWIVRAGGAVVGANGSAGLQLEPPHPDGSYVRYFDNGGCQGCAVPSIGTYFPELARWAEEQGFTPDQGPDFANRTPLSSQLMAYTLKPDKDRQETQLVTDGVAYQQHDGGAVFQLAEVRLPAAYKPLAAAILNAYAAPLRE</sequence>
<evidence type="ECO:0008006" key="5">
    <source>
        <dbReference type="Google" id="ProtNLM"/>
    </source>
</evidence>
<feature type="region of interest" description="Disordered" evidence="1">
    <location>
        <begin position="78"/>
        <end position="107"/>
    </location>
</feature>
<dbReference type="InterPro" id="IPR032322">
    <property type="entry name" value="DUF4850"/>
</dbReference>